<dbReference type="Proteomes" id="UP001619887">
    <property type="component" value="Unassembled WGS sequence"/>
</dbReference>
<keyword evidence="3" id="KW-1185">Reference proteome</keyword>
<evidence type="ECO:0000256" key="1">
    <source>
        <dbReference type="SAM" id="MobiDB-lite"/>
    </source>
</evidence>
<accession>A0ABD2GI39</accession>
<organism evidence="2 3">
    <name type="scientific">Pagothenia borchgrevinki</name>
    <name type="common">Bald rockcod</name>
    <name type="synonym">Trematomus borchgrevinki</name>
    <dbReference type="NCBI Taxonomy" id="8213"/>
    <lineage>
        <taxon>Eukaryota</taxon>
        <taxon>Metazoa</taxon>
        <taxon>Chordata</taxon>
        <taxon>Craniata</taxon>
        <taxon>Vertebrata</taxon>
        <taxon>Euteleostomi</taxon>
        <taxon>Actinopterygii</taxon>
        <taxon>Neopterygii</taxon>
        <taxon>Teleostei</taxon>
        <taxon>Neoteleostei</taxon>
        <taxon>Acanthomorphata</taxon>
        <taxon>Eupercaria</taxon>
        <taxon>Perciformes</taxon>
        <taxon>Notothenioidei</taxon>
        <taxon>Nototheniidae</taxon>
        <taxon>Pagothenia</taxon>
    </lineage>
</organism>
<feature type="compositionally biased region" description="Polar residues" evidence="1">
    <location>
        <begin position="16"/>
        <end position="25"/>
    </location>
</feature>
<proteinExistence type="predicted"/>
<comment type="caution">
    <text evidence="2">The sequence shown here is derived from an EMBL/GenBank/DDBJ whole genome shotgun (WGS) entry which is preliminary data.</text>
</comment>
<reference evidence="2 3" key="2">
    <citation type="journal article" date="2024" name="G3 (Bethesda)">
        <title>The genome of the cryopelagic Antarctic bald notothen, Trematomus borchgrevinki.</title>
        <authorList>
            <person name="Rayamajhi N."/>
            <person name="Rivera-Colon A.G."/>
            <person name="Minhas B.F."/>
            <person name="Cheng C.C."/>
            <person name="Catchen J.M."/>
        </authorList>
    </citation>
    <scope>NUCLEOTIDE SEQUENCE [LARGE SCALE GENOMIC DNA]</scope>
    <source>
        <strain evidence="2">AGRC-2024</strain>
    </source>
</reference>
<dbReference type="EMBL" id="JBIYXZ010002078">
    <property type="protein sequence ID" value="KAL3053764.1"/>
    <property type="molecule type" value="Genomic_DNA"/>
</dbReference>
<evidence type="ECO:0000313" key="2">
    <source>
        <dbReference type="EMBL" id="KAL3053764.1"/>
    </source>
</evidence>
<feature type="region of interest" description="Disordered" evidence="1">
    <location>
        <begin position="1"/>
        <end position="34"/>
    </location>
</feature>
<sequence>MHHQNCAQHHARTEVSRSQGLSHIPNQRRAYAYC</sequence>
<evidence type="ECO:0000313" key="3">
    <source>
        <dbReference type="Proteomes" id="UP001619887"/>
    </source>
</evidence>
<protein>
    <submittedName>
        <fullName evidence="2">Uncharacterized protein</fullName>
    </submittedName>
</protein>
<reference evidence="2 3" key="1">
    <citation type="journal article" date="2022" name="G3 (Bethesda)">
        <title>Evaluating Illumina-, Nanopore-, and PacBio-based genome assembly strategies with the bald notothen, Trematomus borchgrevinki.</title>
        <authorList>
            <person name="Rayamajhi N."/>
            <person name="Cheng C.C."/>
            <person name="Catchen J.M."/>
        </authorList>
    </citation>
    <scope>NUCLEOTIDE SEQUENCE [LARGE SCALE GENOMIC DNA]</scope>
    <source>
        <strain evidence="2">AGRC-2024</strain>
    </source>
</reference>
<gene>
    <name evidence="2" type="ORF">OYC64_006146</name>
</gene>
<name>A0ABD2GI39_PAGBO</name>
<dbReference type="AlphaFoldDB" id="A0ABD2GI39"/>